<dbReference type="AlphaFoldDB" id="A0A160SZ38"/>
<reference evidence="2" key="1">
    <citation type="submission" date="2016-01" db="EMBL/GenBank/DDBJ databases">
        <authorList>
            <person name="Mcilroy J.S."/>
            <person name="Karst M S."/>
            <person name="Albertsen M."/>
        </authorList>
    </citation>
    <scope>NUCLEOTIDE SEQUENCE</scope>
    <source>
        <strain evidence="2">Cfx-K</strain>
    </source>
</reference>
<protein>
    <recommendedName>
        <fullName evidence="4">Lipoprotein</fullName>
    </recommendedName>
</protein>
<evidence type="ECO:0000256" key="1">
    <source>
        <dbReference type="SAM" id="SignalP"/>
    </source>
</evidence>
<dbReference type="EMBL" id="LN890655">
    <property type="protein sequence ID" value="CUS02374.2"/>
    <property type="molecule type" value="Genomic_DNA"/>
</dbReference>
<dbReference type="KEGG" id="pbf:CFX0092_A0493"/>
<evidence type="ECO:0008006" key="4">
    <source>
        <dbReference type="Google" id="ProtNLM"/>
    </source>
</evidence>
<name>A0A160SZ38_9CHLR</name>
<evidence type="ECO:0000313" key="3">
    <source>
        <dbReference type="Proteomes" id="UP000215027"/>
    </source>
</evidence>
<gene>
    <name evidence="2" type="ORF">CFX0092_A0493</name>
</gene>
<proteinExistence type="predicted"/>
<evidence type="ECO:0000313" key="2">
    <source>
        <dbReference type="EMBL" id="CUS02374.2"/>
    </source>
</evidence>
<dbReference type="PROSITE" id="PS51257">
    <property type="entry name" value="PROKAR_LIPOPROTEIN"/>
    <property type="match status" value="1"/>
</dbReference>
<feature type="signal peptide" evidence="1">
    <location>
        <begin position="1"/>
        <end position="26"/>
    </location>
</feature>
<keyword evidence="3" id="KW-1185">Reference proteome</keyword>
<accession>A0A160SZ38</accession>
<organism evidence="2 3">
    <name type="scientific">Candidatus Promineifilum breve</name>
    <dbReference type="NCBI Taxonomy" id="1806508"/>
    <lineage>
        <taxon>Bacteria</taxon>
        <taxon>Bacillati</taxon>
        <taxon>Chloroflexota</taxon>
        <taxon>Ardenticatenia</taxon>
        <taxon>Candidatus Promineifilales</taxon>
        <taxon>Candidatus Promineifilaceae</taxon>
        <taxon>Candidatus Promineifilum</taxon>
    </lineage>
</organism>
<feature type="chain" id="PRO_5008240491" description="Lipoprotein" evidence="1">
    <location>
        <begin position="27"/>
        <end position="140"/>
    </location>
</feature>
<dbReference type="Proteomes" id="UP000215027">
    <property type="component" value="Chromosome I"/>
</dbReference>
<sequence length="140" mass="14840">MQFNHMKRAQTLLLLILLLGCLSACAGGGGGDTADDRPAIAVEDYLTAKVSGNAEAIRAGLCAEMEAVLERELRTFESVSNAAIEGMSCASDDPAATTETAVRCTGQIVALYGTEETTFPLAAYRAVNEDGEWKWCGETE</sequence>
<keyword evidence="1" id="KW-0732">Signal</keyword>